<dbReference type="Gene3D" id="3.90.1230.10">
    <property type="entry name" value="Nitric Oxide Synthase, Chain A, domain 3"/>
    <property type="match status" value="1"/>
</dbReference>
<feature type="domain" description="Nitric oxide synthase (NOS)" evidence="5">
    <location>
        <begin position="34"/>
        <end position="388"/>
    </location>
</feature>
<organism evidence="6 7">
    <name type="scientific">Seohaeicola nanhaiensis</name>
    <dbReference type="NCBI Taxonomy" id="1387282"/>
    <lineage>
        <taxon>Bacteria</taxon>
        <taxon>Pseudomonadati</taxon>
        <taxon>Pseudomonadota</taxon>
        <taxon>Alphaproteobacteria</taxon>
        <taxon>Rhodobacterales</taxon>
        <taxon>Roseobacteraceae</taxon>
        <taxon>Seohaeicola</taxon>
    </lineage>
</organism>
<comment type="caution">
    <text evidence="6">The sequence shown here is derived from an EMBL/GenBank/DDBJ whole genome shotgun (WGS) entry which is preliminary data.</text>
</comment>
<keyword evidence="4" id="KW-0408">Iron</keyword>
<evidence type="ECO:0000256" key="4">
    <source>
        <dbReference type="ARBA" id="ARBA00023004"/>
    </source>
</evidence>
<reference evidence="7" key="1">
    <citation type="journal article" date="2019" name="Int. J. Syst. Evol. Microbiol.">
        <title>The Global Catalogue of Microorganisms (GCM) 10K type strain sequencing project: providing services to taxonomists for standard genome sequencing and annotation.</title>
        <authorList>
            <consortium name="The Broad Institute Genomics Platform"/>
            <consortium name="The Broad Institute Genome Sequencing Center for Infectious Disease"/>
            <person name="Wu L."/>
            <person name="Ma J."/>
        </authorList>
    </citation>
    <scope>NUCLEOTIDE SEQUENCE [LARGE SCALE GENOMIC DNA]</scope>
    <source>
        <strain evidence="7">CGMCC 4.7283</strain>
    </source>
</reference>
<keyword evidence="1" id="KW-0349">Heme</keyword>
<protein>
    <submittedName>
        <fullName evidence="6">Nitric oxide synthase oxygenase</fullName>
    </submittedName>
</protein>
<dbReference type="Gene3D" id="3.90.440.10">
    <property type="entry name" value="Nitric Oxide Synthase,Heme Domain,Chain A domain 2"/>
    <property type="match status" value="1"/>
</dbReference>
<gene>
    <name evidence="6" type="ORF">ACFO5X_23975</name>
</gene>
<keyword evidence="7" id="KW-1185">Reference proteome</keyword>
<evidence type="ECO:0000259" key="5">
    <source>
        <dbReference type="Pfam" id="PF02898"/>
    </source>
</evidence>
<dbReference type="PANTHER" id="PTHR43410:SF1">
    <property type="entry name" value="NITRIC OXIDE SYNTHASE"/>
    <property type="match status" value="1"/>
</dbReference>
<accession>A0ABV9KNK1</accession>
<dbReference type="InterPro" id="IPR044944">
    <property type="entry name" value="NOS_dom_3"/>
</dbReference>
<dbReference type="InterPro" id="IPR036119">
    <property type="entry name" value="NOS_N_sf"/>
</dbReference>
<dbReference type="InterPro" id="IPR044940">
    <property type="entry name" value="NOS_dom_2"/>
</dbReference>
<dbReference type="SUPFAM" id="SSF56512">
    <property type="entry name" value="Nitric oxide (NO) synthase oxygenase domain"/>
    <property type="match status" value="1"/>
</dbReference>
<keyword evidence="2" id="KW-0479">Metal-binding</keyword>
<evidence type="ECO:0000256" key="2">
    <source>
        <dbReference type="ARBA" id="ARBA00022723"/>
    </source>
</evidence>
<dbReference type="InterPro" id="IPR050607">
    <property type="entry name" value="NOS"/>
</dbReference>
<keyword evidence="3" id="KW-0560">Oxidoreductase</keyword>
<proteinExistence type="predicted"/>
<evidence type="ECO:0000313" key="7">
    <source>
        <dbReference type="Proteomes" id="UP001595973"/>
    </source>
</evidence>
<evidence type="ECO:0000313" key="6">
    <source>
        <dbReference type="EMBL" id="MFC4671632.1"/>
    </source>
</evidence>
<evidence type="ECO:0000256" key="3">
    <source>
        <dbReference type="ARBA" id="ARBA00023002"/>
    </source>
</evidence>
<evidence type="ECO:0000256" key="1">
    <source>
        <dbReference type="ARBA" id="ARBA00022617"/>
    </source>
</evidence>
<sequence length="423" mass="48316">MQRRWQRQLMGRDQIRGVGALGNRLRRLTCFDRLDEAHAFLELFAQASNQSRAAFRRRWAQASGHILRFGWYEHTGEELAFGAKLAWRNHARCLGRLYWDNLIVRDRRNVSTPEGIFADLCDHLALAQGDGRVRSVISIYPSARDNEPSSYVESPQVIQYAGYLGSDGQVTGDRRSVEFTRVVKALGWHGPHDPGPFDILPVLMRDGAGHRRLFNLPDGLVREVAIRHPEFPDLNDLGLRWYAIPLISDMILSIGGIEYPCAPFNGFYMCTEIASRNLADRTRYNLLPDVARCFGQSSYVSDVFWRDKALTELNRAMLESFEAAGVTMLDHHTATDQFMQFLSREGSAGRPVSADWAWIVPPQASASCEVFHLETTDLRTVPNFYRNRSTDGSDLRPFRGHQPRSSLRRFFERARRQMSHAGR</sequence>
<dbReference type="InterPro" id="IPR044943">
    <property type="entry name" value="NOS_dom_1"/>
</dbReference>
<dbReference type="Pfam" id="PF02898">
    <property type="entry name" value="NO_synthase"/>
    <property type="match status" value="1"/>
</dbReference>
<dbReference type="PANTHER" id="PTHR43410">
    <property type="entry name" value="NITRIC OXIDE SYNTHASE OXYGENASE"/>
    <property type="match status" value="1"/>
</dbReference>
<dbReference type="Proteomes" id="UP001595973">
    <property type="component" value="Unassembled WGS sequence"/>
</dbReference>
<dbReference type="RefSeq" id="WP_380722377.1">
    <property type="nucleotide sequence ID" value="NZ_JBHSGI010000034.1"/>
</dbReference>
<dbReference type="Gene3D" id="3.90.340.10">
    <property type="entry name" value="Nitric Oxide Synthase, Chain A, domain 1"/>
    <property type="match status" value="1"/>
</dbReference>
<dbReference type="InterPro" id="IPR004030">
    <property type="entry name" value="NOS_N"/>
</dbReference>
<dbReference type="EMBL" id="JBHSGI010000034">
    <property type="protein sequence ID" value="MFC4671632.1"/>
    <property type="molecule type" value="Genomic_DNA"/>
</dbReference>
<name>A0ABV9KNK1_9RHOB</name>